<organism evidence="8 9">
    <name type="scientific">Caenorhabditis bovis</name>
    <dbReference type="NCBI Taxonomy" id="2654633"/>
    <lineage>
        <taxon>Eukaryota</taxon>
        <taxon>Metazoa</taxon>
        <taxon>Ecdysozoa</taxon>
        <taxon>Nematoda</taxon>
        <taxon>Chromadorea</taxon>
        <taxon>Rhabditida</taxon>
        <taxon>Rhabditina</taxon>
        <taxon>Rhabditomorpha</taxon>
        <taxon>Rhabditoidea</taxon>
        <taxon>Rhabditidae</taxon>
        <taxon>Peloderinae</taxon>
        <taxon>Caenorhabditis</taxon>
    </lineage>
</organism>
<dbReference type="PRINTS" id="PR00109">
    <property type="entry name" value="TYRKINASE"/>
</dbReference>
<dbReference type="AlphaFoldDB" id="A0A8S1EIY2"/>
<evidence type="ECO:0000256" key="1">
    <source>
        <dbReference type="ARBA" id="ARBA00022679"/>
    </source>
</evidence>
<evidence type="ECO:0000256" key="2">
    <source>
        <dbReference type="ARBA" id="ARBA00022741"/>
    </source>
</evidence>
<keyword evidence="2" id="KW-0547">Nucleotide-binding</keyword>
<proteinExistence type="predicted"/>
<dbReference type="CDD" id="cd00192">
    <property type="entry name" value="PTKc"/>
    <property type="match status" value="1"/>
</dbReference>
<evidence type="ECO:0000259" key="7">
    <source>
        <dbReference type="PROSITE" id="PS50011"/>
    </source>
</evidence>
<dbReference type="FunFam" id="1.10.510.10:FF:000554">
    <property type="entry name" value="Predicted protein"/>
    <property type="match status" value="1"/>
</dbReference>
<feature type="domain" description="Protein kinase" evidence="7">
    <location>
        <begin position="135"/>
        <end position="427"/>
    </location>
</feature>
<evidence type="ECO:0000313" key="9">
    <source>
        <dbReference type="Proteomes" id="UP000494206"/>
    </source>
</evidence>
<dbReference type="InterPro" id="IPR008266">
    <property type="entry name" value="Tyr_kinase_AS"/>
</dbReference>
<keyword evidence="5" id="KW-0829">Tyrosine-protein kinase</keyword>
<keyword evidence="6" id="KW-1133">Transmembrane helix</keyword>
<dbReference type="InterPro" id="IPR011009">
    <property type="entry name" value="Kinase-like_dom_sf"/>
</dbReference>
<dbReference type="GO" id="GO:0005886">
    <property type="term" value="C:plasma membrane"/>
    <property type="evidence" value="ECO:0007669"/>
    <property type="project" value="TreeGrafter"/>
</dbReference>
<keyword evidence="1" id="KW-0808">Transferase</keyword>
<dbReference type="Proteomes" id="UP000494206">
    <property type="component" value="Unassembled WGS sequence"/>
</dbReference>
<evidence type="ECO:0000256" key="3">
    <source>
        <dbReference type="ARBA" id="ARBA00022777"/>
    </source>
</evidence>
<dbReference type="InterPro" id="IPR050122">
    <property type="entry name" value="RTK"/>
</dbReference>
<reference evidence="8 9" key="1">
    <citation type="submission" date="2020-04" db="EMBL/GenBank/DDBJ databases">
        <authorList>
            <person name="Laetsch R D."/>
            <person name="Stevens L."/>
            <person name="Kumar S."/>
            <person name="Blaxter L. M."/>
        </authorList>
    </citation>
    <scope>NUCLEOTIDE SEQUENCE [LARGE SCALE GENOMIC DNA]</scope>
</reference>
<keyword evidence="6" id="KW-0812">Transmembrane</keyword>
<dbReference type="InterPro" id="IPR000719">
    <property type="entry name" value="Prot_kinase_dom"/>
</dbReference>
<dbReference type="PROSITE" id="PS50011">
    <property type="entry name" value="PROTEIN_KINASE_DOM"/>
    <property type="match status" value="1"/>
</dbReference>
<keyword evidence="4" id="KW-0067">ATP-binding</keyword>
<protein>
    <recommendedName>
        <fullName evidence="7">Protein kinase domain-containing protein</fullName>
    </recommendedName>
</protein>
<evidence type="ECO:0000256" key="5">
    <source>
        <dbReference type="ARBA" id="ARBA00023137"/>
    </source>
</evidence>
<dbReference type="InterPro" id="IPR001245">
    <property type="entry name" value="Ser-Thr/Tyr_kinase_cat_dom"/>
</dbReference>
<dbReference type="GO" id="GO:0007169">
    <property type="term" value="P:cell surface receptor protein tyrosine kinase signaling pathway"/>
    <property type="evidence" value="ECO:0007669"/>
    <property type="project" value="TreeGrafter"/>
</dbReference>
<evidence type="ECO:0000313" key="8">
    <source>
        <dbReference type="EMBL" id="CAB3400725.1"/>
    </source>
</evidence>
<dbReference type="PANTHER" id="PTHR24416">
    <property type="entry name" value="TYROSINE-PROTEIN KINASE RECEPTOR"/>
    <property type="match status" value="1"/>
</dbReference>
<keyword evidence="6" id="KW-0472">Membrane</keyword>
<dbReference type="GO" id="GO:0005524">
    <property type="term" value="F:ATP binding"/>
    <property type="evidence" value="ECO:0007669"/>
    <property type="project" value="UniProtKB-KW"/>
</dbReference>
<dbReference type="GO" id="GO:0004714">
    <property type="term" value="F:transmembrane receptor protein tyrosine kinase activity"/>
    <property type="evidence" value="ECO:0007669"/>
    <property type="project" value="TreeGrafter"/>
</dbReference>
<dbReference type="EMBL" id="CADEPM010000002">
    <property type="protein sequence ID" value="CAB3400725.1"/>
    <property type="molecule type" value="Genomic_DNA"/>
</dbReference>
<dbReference type="PROSITE" id="PS00109">
    <property type="entry name" value="PROTEIN_KINASE_TYR"/>
    <property type="match status" value="1"/>
</dbReference>
<sequence length="529" mass="60585">MDSYSMTHPNKYEICLAKESHDDNAELILIIGIPSVSITICCIAFFICCFKCARLKLAALKLRAGAEQGGDDRQSIRGMLEKRRRGFFKRRDTFSKFDIEKYPPYATANNYTDMQDLANINNKDVWEIDSKNLLVQEECLLGNGAFANVFKGVLKGKAPLLVVNNSLKLVIESERDGHYEVAVKKMPPHADDQNRLDFFHEIEFMKRLGHHPHVISMLGCVSNTYDPMIVVEYCERGDLLKFLRLHKEHIILNKTEQCPIDADICLRIKDLVSIAWQIADGMAYLSSKNFIHRDLAARNVLLTKSLTAKISDFGLCRCMDSSLYTAKGGRLPIKWMSIEALKFYEFSIKSDVWSYGVLLFEIFSLGDIPYPTVQQMELLDHLLKGNRLPQPQKCPNEIFEMMKTCWEEKPEKRPDFNDIRTELTGLLNLDDESYGYLNLESDDGHRKVTTFTLQSLSITEEEEECPENEDNNDGENICKKLDQVMSEKFGEEQASEIKKVFCEFFPSQNSLRNSISLTTFVDDATLTDQ</sequence>
<keyword evidence="3" id="KW-0418">Kinase</keyword>
<dbReference type="Gene3D" id="1.10.510.10">
    <property type="entry name" value="Transferase(Phosphotransferase) domain 1"/>
    <property type="match status" value="1"/>
</dbReference>
<evidence type="ECO:0000256" key="4">
    <source>
        <dbReference type="ARBA" id="ARBA00022840"/>
    </source>
</evidence>
<dbReference type="InterPro" id="IPR020635">
    <property type="entry name" value="Tyr_kinase_cat_dom"/>
</dbReference>
<dbReference type="GO" id="GO:0043235">
    <property type="term" value="C:receptor complex"/>
    <property type="evidence" value="ECO:0007669"/>
    <property type="project" value="TreeGrafter"/>
</dbReference>
<gene>
    <name evidence="8" type="ORF">CBOVIS_LOCUS3599</name>
</gene>
<dbReference type="Gene3D" id="3.30.200.20">
    <property type="entry name" value="Phosphorylase Kinase, domain 1"/>
    <property type="match status" value="1"/>
</dbReference>
<dbReference type="OrthoDB" id="535945at2759"/>
<feature type="transmembrane region" description="Helical" evidence="6">
    <location>
        <begin position="27"/>
        <end position="53"/>
    </location>
</feature>
<name>A0A8S1EIY2_9PELO</name>
<keyword evidence="9" id="KW-1185">Reference proteome</keyword>
<dbReference type="SUPFAM" id="SSF56112">
    <property type="entry name" value="Protein kinase-like (PK-like)"/>
    <property type="match status" value="1"/>
</dbReference>
<dbReference type="PANTHER" id="PTHR24416:SF624">
    <property type="entry name" value="TYROSINE-PROTEIN KINASE F09A5.2-RELATED"/>
    <property type="match status" value="1"/>
</dbReference>
<dbReference type="Pfam" id="PF07714">
    <property type="entry name" value="PK_Tyr_Ser-Thr"/>
    <property type="match status" value="1"/>
</dbReference>
<evidence type="ECO:0000256" key="6">
    <source>
        <dbReference type="SAM" id="Phobius"/>
    </source>
</evidence>
<dbReference type="SMART" id="SM00219">
    <property type="entry name" value="TyrKc"/>
    <property type="match status" value="1"/>
</dbReference>
<accession>A0A8S1EIY2</accession>
<comment type="caution">
    <text evidence="8">The sequence shown here is derived from an EMBL/GenBank/DDBJ whole genome shotgun (WGS) entry which is preliminary data.</text>
</comment>